<gene>
    <name evidence="1" type="ORF">GSM42_18470</name>
</gene>
<dbReference type="Gene3D" id="3.40.50.280">
    <property type="entry name" value="Cobalamin-binding domain"/>
    <property type="match status" value="1"/>
</dbReference>
<dbReference type="Proteomes" id="UP000430692">
    <property type="component" value="Unassembled WGS sequence"/>
</dbReference>
<sequence>MILQESRVRNSHMIVGFSPFVTSVKELVILGEKIKENYPNVFIIVGGHFAAFHKDYLLKEYVWLDVWLDAVMLVKGELSLYEYCLSPTEKVAGVLKRNTGFKPRPRMRKRGRAKLERVLS</sequence>
<dbReference type="EMBL" id="WUUL01000017">
    <property type="protein sequence ID" value="MXQ55670.1"/>
    <property type="molecule type" value="Genomic_DNA"/>
</dbReference>
<proteinExistence type="predicted"/>
<evidence type="ECO:0000313" key="2">
    <source>
        <dbReference type="Proteomes" id="UP000430692"/>
    </source>
</evidence>
<name>A0A6I4W0B3_9BACL</name>
<evidence type="ECO:0008006" key="3">
    <source>
        <dbReference type="Google" id="ProtNLM"/>
    </source>
</evidence>
<accession>A0A6I4W0B3</accession>
<dbReference type="AlphaFoldDB" id="A0A6I4W0B3"/>
<protein>
    <recommendedName>
        <fullName evidence="3">B12-binding domain-containing protein</fullName>
    </recommendedName>
</protein>
<organism evidence="1 2">
    <name type="scientific">Shimazuella alba</name>
    <dbReference type="NCBI Taxonomy" id="2690964"/>
    <lineage>
        <taxon>Bacteria</taxon>
        <taxon>Bacillati</taxon>
        <taxon>Bacillota</taxon>
        <taxon>Bacilli</taxon>
        <taxon>Bacillales</taxon>
        <taxon>Thermoactinomycetaceae</taxon>
        <taxon>Shimazuella</taxon>
    </lineage>
</organism>
<evidence type="ECO:0000313" key="1">
    <source>
        <dbReference type="EMBL" id="MXQ55670.1"/>
    </source>
</evidence>
<dbReference type="RefSeq" id="WP_160803023.1">
    <property type="nucleotide sequence ID" value="NZ_WUUL01000017.1"/>
</dbReference>
<reference evidence="1 2" key="1">
    <citation type="submission" date="2019-12" db="EMBL/GenBank/DDBJ databases">
        <title>Whole-genome analyses of novel actinobacteria.</title>
        <authorList>
            <person name="Sahin N."/>
            <person name="Saygin H."/>
        </authorList>
    </citation>
    <scope>NUCLEOTIDE SEQUENCE [LARGE SCALE GENOMIC DNA]</scope>
    <source>
        <strain evidence="1 2">KC615</strain>
    </source>
</reference>
<keyword evidence="2" id="KW-1185">Reference proteome</keyword>
<comment type="caution">
    <text evidence="1">The sequence shown here is derived from an EMBL/GenBank/DDBJ whole genome shotgun (WGS) entry which is preliminary data.</text>
</comment>